<proteinExistence type="predicted"/>
<comment type="caution">
    <text evidence="2">The sequence shown here is derived from an EMBL/GenBank/DDBJ whole genome shotgun (WGS) entry which is preliminary data.</text>
</comment>
<dbReference type="Proteomes" id="UP000314294">
    <property type="component" value="Unassembled WGS sequence"/>
</dbReference>
<evidence type="ECO:0000256" key="1">
    <source>
        <dbReference type="SAM" id="MobiDB-lite"/>
    </source>
</evidence>
<evidence type="ECO:0000313" key="2">
    <source>
        <dbReference type="EMBL" id="TNN47816.1"/>
    </source>
</evidence>
<dbReference type="EMBL" id="SRLO01000723">
    <property type="protein sequence ID" value="TNN47816.1"/>
    <property type="molecule type" value="Genomic_DNA"/>
</dbReference>
<organism evidence="2 3">
    <name type="scientific">Liparis tanakae</name>
    <name type="common">Tanaka's snailfish</name>
    <dbReference type="NCBI Taxonomy" id="230148"/>
    <lineage>
        <taxon>Eukaryota</taxon>
        <taxon>Metazoa</taxon>
        <taxon>Chordata</taxon>
        <taxon>Craniata</taxon>
        <taxon>Vertebrata</taxon>
        <taxon>Euteleostomi</taxon>
        <taxon>Actinopterygii</taxon>
        <taxon>Neopterygii</taxon>
        <taxon>Teleostei</taxon>
        <taxon>Neoteleostei</taxon>
        <taxon>Acanthomorphata</taxon>
        <taxon>Eupercaria</taxon>
        <taxon>Perciformes</taxon>
        <taxon>Cottioidei</taxon>
        <taxon>Cottales</taxon>
        <taxon>Liparidae</taxon>
        <taxon>Liparis</taxon>
    </lineage>
</organism>
<dbReference type="AlphaFoldDB" id="A0A4Z2G2M2"/>
<keyword evidence="3" id="KW-1185">Reference proteome</keyword>
<accession>A0A4Z2G2M2</accession>
<gene>
    <name evidence="2" type="ORF">EYF80_041959</name>
</gene>
<evidence type="ECO:0000313" key="3">
    <source>
        <dbReference type="Proteomes" id="UP000314294"/>
    </source>
</evidence>
<name>A0A4Z2G2M2_9TELE</name>
<protein>
    <submittedName>
        <fullName evidence="2">Uncharacterized protein</fullName>
    </submittedName>
</protein>
<feature type="region of interest" description="Disordered" evidence="1">
    <location>
        <begin position="105"/>
        <end position="152"/>
    </location>
</feature>
<reference evidence="2 3" key="1">
    <citation type="submission" date="2019-03" db="EMBL/GenBank/DDBJ databases">
        <title>First draft genome of Liparis tanakae, snailfish: a comprehensive survey of snailfish specific genes.</title>
        <authorList>
            <person name="Kim W."/>
            <person name="Song I."/>
            <person name="Jeong J.-H."/>
            <person name="Kim D."/>
            <person name="Kim S."/>
            <person name="Ryu S."/>
            <person name="Song J.Y."/>
            <person name="Lee S.K."/>
        </authorList>
    </citation>
    <scope>NUCLEOTIDE SEQUENCE [LARGE SCALE GENOMIC DNA]</scope>
    <source>
        <tissue evidence="2">Muscle</tissue>
    </source>
</reference>
<sequence>MTGERLAEGQDGDVPAVVVDAGVHEGQVAAVVDDGAHLHHVAVDGFAVDGAEQHAPAVHEAVPPGGETDTALGAVCGGRVGVAVVAAWRWCRCVGQQKLQIQSERVKTQKKKKKKNWLLTSRRGRGAGAAPRSPDAPTRSAGPGARIPTPRD</sequence>